<reference evidence="2" key="1">
    <citation type="journal article" date="2019" name="Int. J. Syst. Evol. Microbiol.">
        <title>The Global Catalogue of Microorganisms (GCM) 10K type strain sequencing project: providing services to taxonomists for standard genome sequencing and annotation.</title>
        <authorList>
            <consortium name="The Broad Institute Genomics Platform"/>
            <consortium name="The Broad Institute Genome Sequencing Center for Infectious Disease"/>
            <person name="Wu L."/>
            <person name="Ma J."/>
        </authorList>
    </citation>
    <scope>NUCLEOTIDE SEQUENCE [LARGE SCALE GENOMIC DNA]</scope>
    <source>
        <strain evidence="2">CGMCC 1.15304</strain>
    </source>
</reference>
<keyword evidence="2" id="KW-1185">Reference proteome</keyword>
<evidence type="ECO:0000313" key="1">
    <source>
        <dbReference type="EMBL" id="MFC4347352.1"/>
    </source>
</evidence>
<comment type="caution">
    <text evidence="1">The sequence shown here is derived from an EMBL/GenBank/DDBJ whole genome shotgun (WGS) entry which is preliminary data.</text>
</comment>
<gene>
    <name evidence="1" type="ORF">ACFO5Q_05800</name>
</gene>
<dbReference type="EMBL" id="JBHSCR010000003">
    <property type="protein sequence ID" value="MFC4347352.1"/>
    <property type="molecule type" value="Genomic_DNA"/>
</dbReference>
<proteinExistence type="predicted"/>
<dbReference type="RefSeq" id="WP_156432074.1">
    <property type="nucleotide sequence ID" value="NZ_JBHSCR010000003.1"/>
</dbReference>
<protein>
    <submittedName>
        <fullName evidence="1">Uncharacterized protein</fullName>
    </submittedName>
</protein>
<dbReference type="Proteomes" id="UP001595776">
    <property type="component" value="Unassembled WGS sequence"/>
</dbReference>
<name>A0ABV8U8W1_9PROT</name>
<organism evidence="1 2">
    <name type="scientific">Kordiimonas lipolytica</name>
    <dbReference type="NCBI Taxonomy" id="1662421"/>
    <lineage>
        <taxon>Bacteria</taxon>
        <taxon>Pseudomonadati</taxon>
        <taxon>Pseudomonadota</taxon>
        <taxon>Alphaproteobacteria</taxon>
        <taxon>Kordiimonadales</taxon>
        <taxon>Kordiimonadaceae</taxon>
        <taxon>Kordiimonas</taxon>
    </lineage>
</organism>
<sequence>MAATPETVRKIAVIRIHEKSAFNLTIPTFTNRCALSLRGVKALEIKTHGQPKLKPSE</sequence>
<evidence type="ECO:0000313" key="2">
    <source>
        <dbReference type="Proteomes" id="UP001595776"/>
    </source>
</evidence>
<accession>A0ABV8U8W1</accession>